<keyword evidence="3" id="KW-0560">Oxidoreductase</keyword>
<protein>
    <recommendedName>
        <fullName evidence="8">Cytochrome P450</fullName>
    </recommendedName>
</protein>
<evidence type="ECO:0000256" key="4">
    <source>
        <dbReference type="ARBA" id="ARBA00023004"/>
    </source>
</evidence>
<keyword evidence="4" id="KW-0408">Iron</keyword>
<dbReference type="PANTHER" id="PTHR46300">
    <property type="entry name" value="P450, PUTATIVE (EUROFUNG)-RELATED-RELATED"/>
    <property type="match status" value="1"/>
</dbReference>
<name>A0A4Q4TFQ9_9PEZI</name>
<evidence type="ECO:0000256" key="2">
    <source>
        <dbReference type="ARBA" id="ARBA00022723"/>
    </source>
</evidence>
<dbReference type="GO" id="GO:0016705">
    <property type="term" value="F:oxidoreductase activity, acting on paired donors, with incorporation or reduction of molecular oxygen"/>
    <property type="evidence" value="ECO:0007669"/>
    <property type="project" value="InterPro"/>
</dbReference>
<evidence type="ECO:0000313" key="7">
    <source>
        <dbReference type="Proteomes" id="UP000293360"/>
    </source>
</evidence>
<evidence type="ECO:0000256" key="1">
    <source>
        <dbReference type="ARBA" id="ARBA00010617"/>
    </source>
</evidence>
<keyword evidence="5" id="KW-0503">Monooxygenase</keyword>
<dbReference type="GO" id="GO:0005506">
    <property type="term" value="F:iron ion binding"/>
    <property type="evidence" value="ECO:0007669"/>
    <property type="project" value="InterPro"/>
</dbReference>
<keyword evidence="7" id="KW-1185">Reference proteome</keyword>
<dbReference type="Proteomes" id="UP000293360">
    <property type="component" value="Unassembled WGS sequence"/>
</dbReference>
<evidence type="ECO:0008006" key="8">
    <source>
        <dbReference type="Google" id="ProtNLM"/>
    </source>
</evidence>
<dbReference type="SUPFAM" id="SSF48264">
    <property type="entry name" value="Cytochrome P450"/>
    <property type="match status" value="1"/>
</dbReference>
<proteinExistence type="inferred from homology"/>
<dbReference type="GO" id="GO:0004497">
    <property type="term" value="F:monooxygenase activity"/>
    <property type="evidence" value="ECO:0007669"/>
    <property type="project" value="UniProtKB-KW"/>
</dbReference>
<dbReference type="InterPro" id="IPR036396">
    <property type="entry name" value="Cyt_P450_sf"/>
</dbReference>
<dbReference type="STRING" id="155417.A0A4Q4TFQ9"/>
<dbReference type="Pfam" id="PF00067">
    <property type="entry name" value="p450"/>
    <property type="match status" value="1"/>
</dbReference>
<reference evidence="6 7" key="1">
    <citation type="submission" date="2018-06" db="EMBL/GenBank/DDBJ databases">
        <title>Complete Genomes of Monosporascus.</title>
        <authorList>
            <person name="Robinson A.J."/>
            <person name="Natvig D.O."/>
        </authorList>
    </citation>
    <scope>NUCLEOTIDE SEQUENCE [LARGE SCALE GENOMIC DNA]</scope>
    <source>
        <strain evidence="6 7">CBS 110550</strain>
    </source>
</reference>
<sequence>MGPKNLVVLSDPAQLRELFQRRGALYSGRPYMYIPQEHVMKPGDSHVLFMQDGSALREWKTAAREMTDQKSVAKLAPLQVGLASKLVWQLAKDPAGWSRYSGEWSLSVPILCVAGQTLDDYPHGFGEYYLDVQKQWLELLEPGNTPPVDIYPFLAYVPDFLARWKARAAHASKVLYDVYGCLVNAAKEKAASGKQYPYTPVLVRLIRERNFSPDRGKEGDEESFGDTKPPIRDSQLLSLGSGLLDASVDSMHAVVETLILIMVKHPSKLARLRAEIDAVTNYRENTGKYDK</sequence>
<evidence type="ECO:0000256" key="5">
    <source>
        <dbReference type="ARBA" id="ARBA00023033"/>
    </source>
</evidence>
<dbReference type="InterPro" id="IPR001128">
    <property type="entry name" value="Cyt_P450"/>
</dbReference>
<comment type="similarity">
    <text evidence="1">Belongs to the cytochrome P450 family.</text>
</comment>
<evidence type="ECO:0000313" key="6">
    <source>
        <dbReference type="EMBL" id="RYP04123.1"/>
    </source>
</evidence>
<comment type="caution">
    <text evidence="6">The sequence shown here is derived from an EMBL/GenBank/DDBJ whole genome shotgun (WGS) entry which is preliminary data.</text>
</comment>
<dbReference type="Gene3D" id="1.10.630.10">
    <property type="entry name" value="Cytochrome P450"/>
    <property type="match status" value="1"/>
</dbReference>
<dbReference type="PANTHER" id="PTHR46300:SF2">
    <property type="entry name" value="CYTOCHROME P450 MONOOXYGENASE ALNH-RELATED"/>
    <property type="match status" value="1"/>
</dbReference>
<dbReference type="InterPro" id="IPR050364">
    <property type="entry name" value="Cytochrome_P450_fung"/>
</dbReference>
<dbReference type="AlphaFoldDB" id="A0A4Q4TFQ9"/>
<dbReference type="GO" id="GO:0020037">
    <property type="term" value="F:heme binding"/>
    <property type="evidence" value="ECO:0007669"/>
    <property type="project" value="InterPro"/>
</dbReference>
<gene>
    <name evidence="6" type="ORF">DL764_004670</name>
</gene>
<evidence type="ECO:0000256" key="3">
    <source>
        <dbReference type="ARBA" id="ARBA00023002"/>
    </source>
</evidence>
<dbReference type="OrthoDB" id="1470350at2759"/>
<accession>A0A4Q4TFQ9</accession>
<organism evidence="6 7">
    <name type="scientific">Monosporascus ibericus</name>
    <dbReference type="NCBI Taxonomy" id="155417"/>
    <lineage>
        <taxon>Eukaryota</taxon>
        <taxon>Fungi</taxon>
        <taxon>Dikarya</taxon>
        <taxon>Ascomycota</taxon>
        <taxon>Pezizomycotina</taxon>
        <taxon>Sordariomycetes</taxon>
        <taxon>Xylariomycetidae</taxon>
        <taxon>Xylariales</taxon>
        <taxon>Xylariales incertae sedis</taxon>
        <taxon>Monosporascus</taxon>
    </lineage>
</organism>
<keyword evidence="2" id="KW-0479">Metal-binding</keyword>
<dbReference type="EMBL" id="QJNU01000226">
    <property type="protein sequence ID" value="RYP04123.1"/>
    <property type="molecule type" value="Genomic_DNA"/>
</dbReference>